<name>A0ACC2NBX5_9HYME</name>
<dbReference type="Proteomes" id="UP001239111">
    <property type="component" value="Chromosome 4"/>
</dbReference>
<evidence type="ECO:0000313" key="2">
    <source>
        <dbReference type="Proteomes" id="UP001239111"/>
    </source>
</evidence>
<evidence type="ECO:0000313" key="1">
    <source>
        <dbReference type="EMBL" id="KAJ8668571.1"/>
    </source>
</evidence>
<organism evidence="1 2">
    <name type="scientific">Eretmocerus hayati</name>
    <dbReference type="NCBI Taxonomy" id="131215"/>
    <lineage>
        <taxon>Eukaryota</taxon>
        <taxon>Metazoa</taxon>
        <taxon>Ecdysozoa</taxon>
        <taxon>Arthropoda</taxon>
        <taxon>Hexapoda</taxon>
        <taxon>Insecta</taxon>
        <taxon>Pterygota</taxon>
        <taxon>Neoptera</taxon>
        <taxon>Endopterygota</taxon>
        <taxon>Hymenoptera</taxon>
        <taxon>Apocrita</taxon>
        <taxon>Proctotrupomorpha</taxon>
        <taxon>Chalcidoidea</taxon>
        <taxon>Aphelinidae</taxon>
        <taxon>Aphelininae</taxon>
        <taxon>Eretmocerus</taxon>
    </lineage>
</organism>
<proteinExistence type="predicted"/>
<gene>
    <name evidence="1" type="ORF">QAD02_010234</name>
</gene>
<sequence>MGNMQMALRSFDDDPHAGVNSYITGKSTRNQRIEAYWRQFRQHLDQFYMDLFKTMEADGIVDVRNKVHIECMRYCFGDLLTEDIEITRMEWNEHTIRKQDGGNVVTGNPNELYHCPELFGSQDYGKVLNEDHLDAFMDYTDEPQLIDPEFARFVDELMPGRSRPATAEEAFVLYLDIMEEIMILDGQINDELNQN</sequence>
<keyword evidence="2" id="KW-1185">Reference proteome</keyword>
<protein>
    <submittedName>
        <fullName evidence="1">Uncharacterized protein</fullName>
    </submittedName>
</protein>
<comment type="caution">
    <text evidence="1">The sequence shown here is derived from an EMBL/GenBank/DDBJ whole genome shotgun (WGS) entry which is preliminary data.</text>
</comment>
<accession>A0ACC2NBX5</accession>
<reference evidence="1" key="1">
    <citation type="submission" date="2023-04" db="EMBL/GenBank/DDBJ databases">
        <title>A chromosome-level genome assembly of the parasitoid wasp Eretmocerus hayati.</title>
        <authorList>
            <person name="Zhong Y."/>
            <person name="Liu S."/>
            <person name="Liu Y."/>
        </authorList>
    </citation>
    <scope>NUCLEOTIDE SEQUENCE</scope>
    <source>
        <strain evidence="1">ZJU_SS_LIU_2023</strain>
    </source>
</reference>
<dbReference type="EMBL" id="CM056744">
    <property type="protein sequence ID" value="KAJ8668571.1"/>
    <property type="molecule type" value="Genomic_DNA"/>
</dbReference>